<evidence type="ECO:0000313" key="2">
    <source>
        <dbReference type="Proteomes" id="UP000664032"/>
    </source>
</evidence>
<dbReference type="Proteomes" id="UP000664032">
    <property type="component" value="Unassembled WGS sequence"/>
</dbReference>
<protein>
    <submittedName>
        <fullName evidence="1">Uncharacterized protein</fullName>
    </submittedName>
</protein>
<evidence type="ECO:0000313" key="1">
    <source>
        <dbReference type="EMBL" id="KAH9477423.1"/>
    </source>
</evidence>
<organism evidence="1 2">
    <name type="scientific">Psilocybe cubensis</name>
    <name type="common">Psychedelic mushroom</name>
    <name type="synonym">Stropharia cubensis</name>
    <dbReference type="NCBI Taxonomy" id="181762"/>
    <lineage>
        <taxon>Eukaryota</taxon>
        <taxon>Fungi</taxon>
        <taxon>Dikarya</taxon>
        <taxon>Basidiomycota</taxon>
        <taxon>Agaricomycotina</taxon>
        <taxon>Agaricomycetes</taxon>
        <taxon>Agaricomycetidae</taxon>
        <taxon>Agaricales</taxon>
        <taxon>Agaricineae</taxon>
        <taxon>Strophariaceae</taxon>
        <taxon>Psilocybe</taxon>
    </lineage>
</organism>
<comment type="caution">
    <text evidence="1">The sequence shown here is derived from an EMBL/GenBank/DDBJ whole genome shotgun (WGS) entry which is preliminary data.</text>
</comment>
<reference evidence="1" key="1">
    <citation type="submission" date="2021-10" db="EMBL/GenBank/DDBJ databases">
        <title>Psilocybe cubensis genome.</title>
        <authorList>
            <person name="Mckernan K.J."/>
            <person name="Crawford S."/>
            <person name="Trippe A."/>
            <person name="Kane L.T."/>
            <person name="Mclaughlin S."/>
        </authorList>
    </citation>
    <scope>NUCLEOTIDE SEQUENCE</scope>
    <source>
        <strain evidence="1">MGC-MH-2018</strain>
    </source>
</reference>
<name>A0ACB8GNY0_PSICU</name>
<sequence length="489" mass="57524">MTRRLANTTIAPLFLMWEPAASNCVKYIKMITWDLRRRFTASEALQFFEQSLSEMSQKELETPHPTMLRPDATYLNYDRWAGLPLDLKEKWKMHKTPPIPWHLMFLRVKKLINLTLEQKPHADLRITFSMEPDADRVAQREFWSSSTTLEWFKHRGYELYRSIDGTDKVYPIHPPEFPEGSEFPFYLADYPYASFKTVKSNDMHLLEEYNIRFYIKGNIAYAQDVQNRHVVIKIVPKHTEEYRILRFLHAQKLDTLKENGILPVLDLLPTEGYYFADIGKHNVLTNHFYCLNDMGYLERYSMRSRGILLYAVIDFDASVMLPADVDRSKFRLPYEKGFRRYPTIKDMQTGPFDYNPFVQDVGAMGAMLCLNFQHLSLHLPLLAPLFDGMTTWELDKRFTASEALQFFNDRVSEIVEEQLGECPQSENDSQLYYYDDYDRWKTLSPDFVEKWKVYKARKHVADFEVNSSSIATQGTRMRRPTAPSCVVPC</sequence>
<proteinExistence type="predicted"/>
<keyword evidence="2" id="KW-1185">Reference proteome</keyword>
<accession>A0ACB8GNY0</accession>
<gene>
    <name evidence="1" type="ORF">JR316_0009636</name>
</gene>
<dbReference type="EMBL" id="JAFIQS020000009">
    <property type="protein sequence ID" value="KAH9477423.1"/>
    <property type="molecule type" value="Genomic_DNA"/>
</dbReference>